<proteinExistence type="predicted"/>
<dbReference type="EMBL" id="CACRXK020001962">
    <property type="protein sequence ID" value="CAB3992015.1"/>
    <property type="molecule type" value="Genomic_DNA"/>
</dbReference>
<sequence length="375" mass="41673">MLSKSRLSKTVSLICLLQYVLSCVGQSEVVLNVTRQNDGDFYTRSIIPNTDNSSCDSRFTMTVQSFSKENCTVRCKCNTKHKTYNMRQGRCAADKDILKAENCNGSFLPSFGEPLYDLSKPGKAQLRVSFLNNQSLYCNISKIAYFNGTNEIDFRDSGFNISGVLNGSALLTWNPQNSPILSKLEQFGYLLKVRVLCNMTSQQQRSCFMIKSRGRIVKYTDLTLKEHRKPHGGICVPKRSTKSANVMLLYILVGVGCGLVLIVIVVACFACYKRRLPARHAIPRISSRNNSAGTRKVFKTRSVTKNNEPTTPAIHDLVFNELSWDGDGGFSNRALADPRALDVDYGIPIDFGTLPRLQSTTSVDSNKNSISPLTA</sequence>
<reference evidence="2" key="1">
    <citation type="submission" date="2020-04" db="EMBL/GenBank/DDBJ databases">
        <authorList>
            <person name="Alioto T."/>
            <person name="Alioto T."/>
            <person name="Gomez Garrido J."/>
        </authorList>
    </citation>
    <scope>NUCLEOTIDE SEQUENCE</scope>
    <source>
        <strain evidence="2">A484AB</strain>
    </source>
</reference>
<keyword evidence="3" id="KW-1185">Reference proteome</keyword>
<dbReference type="Pfam" id="PF23328">
    <property type="entry name" value="Sha_B_N"/>
    <property type="match status" value="1"/>
</dbReference>
<evidence type="ECO:0000313" key="3">
    <source>
        <dbReference type="Proteomes" id="UP001152795"/>
    </source>
</evidence>
<dbReference type="Proteomes" id="UP001152795">
    <property type="component" value="Unassembled WGS sequence"/>
</dbReference>
<name>A0A7D9HW87_PARCT</name>
<dbReference type="InterPro" id="IPR057507">
    <property type="entry name" value="Sha_B-like_N"/>
</dbReference>
<gene>
    <name evidence="2" type="ORF">PACLA_8A077586</name>
</gene>
<protein>
    <recommendedName>
        <fullName evidence="1">Shavenoid isoform B-like N-terminal domain-containing protein</fullName>
    </recommendedName>
</protein>
<accession>A0A7D9HW87</accession>
<organism evidence="2 3">
    <name type="scientific">Paramuricea clavata</name>
    <name type="common">Red gorgonian</name>
    <name type="synonym">Violescent sea-whip</name>
    <dbReference type="NCBI Taxonomy" id="317549"/>
    <lineage>
        <taxon>Eukaryota</taxon>
        <taxon>Metazoa</taxon>
        <taxon>Cnidaria</taxon>
        <taxon>Anthozoa</taxon>
        <taxon>Octocorallia</taxon>
        <taxon>Malacalcyonacea</taxon>
        <taxon>Plexauridae</taxon>
        <taxon>Paramuricea</taxon>
    </lineage>
</organism>
<evidence type="ECO:0000259" key="1">
    <source>
        <dbReference type="Pfam" id="PF23328"/>
    </source>
</evidence>
<feature type="domain" description="Shavenoid isoform B-like N-terminal" evidence="1">
    <location>
        <begin position="31"/>
        <end position="94"/>
    </location>
</feature>
<evidence type="ECO:0000313" key="2">
    <source>
        <dbReference type="EMBL" id="CAB3992015.1"/>
    </source>
</evidence>
<comment type="caution">
    <text evidence="2">The sequence shown here is derived from an EMBL/GenBank/DDBJ whole genome shotgun (WGS) entry which is preliminary data.</text>
</comment>
<dbReference type="AlphaFoldDB" id="A0A7D9HW87"/>